<dbReference type="RefSeq" id="WP_036884290.1">
    <property type="nucleotide sequence ID" value="NZ_JQZW01000009.1"/>
</dbReference>
<dbReference type="Proteomes" id="UP000030134">
    <property type="component" value="Unassembled WGS sequence"/>
</dbReference>
<evidence type="ECO:0000313" key="1">
    <source>
        <dbReference type="EMBL" id="KGN97756.1"/>
    </source>
</evidence>
<gene>
    <name evidence="1" type="ORF">HQ36_05695</name>
</gene>
<name>A0A0A2G3B5_9PORP</name>
<evidence type="ECO:0000313" key="2">
    <source>
        <dbReference type="Proteomes" id="UP000030134"/>
    </source>
</evidence>
<protein>
    <submittedName>
        <fullName evidence="1">Uncharacterized protein</fullName>
    </submittedName>
</protein>
<dbReference type="eggNOG" id="ENOG5032WNH">
    <property type="taxonomic scope" value="Bacteria"/>
</dbReference>
<dbReference type="EMBL" id="JQZW01000009">
    <property type="protein sequence ID" value="KGN97756.1"/>
    <property type="molecule type" value="Genomic_DNA"/>
</dbReference>
<comment type="caution">
    <text evidence="1">The sequence shown here is derived from an EMBL/GenBank/DDBJ whole genome shotgun (WGS) entry which is preliminary data.</text>
</comment>
<proteinExistence type="predicted"/>
<dbReference type="STRING" id="266762.HQ36_05695"/>
<reference evidence="1 2" key="1">
    <citation type="submission" date="2014-08" db="EMBL/GenBank/DDBJ databases">
        <title>Porphyromonas gingivicanis strain:COT-022_OH1391 Genome sequencing.</title>
        <authorList>
            <person name="Wallis C."/>
            <person name="Deusch O."/>
            <person name="O'Flynn C."/>
            <person name="Davis I."/>
            <person name="Jospin G."/>
            <person name="Darling A.E."/>
            <person name="Coil D.A."/>
            <person name="Alexiev A."/>
            <person name="Horsfall A."/>
            <person name="Kirkwood N."/>
            <person name="Harris S."/>
            <person name="Eisen J.A."/>
        </authorList>
    </citation>
    <scope>NUCLEOTIDE SEQUENCE [LARGE SCALE GENOMIC DNA]</scope>
    <source>
        <strain evidence="2">COT-022 OH1391</strain>
    </source>
</reference>
<dbReference type="AlphaFoldDB" id="A0A0A2G3B5"/>
<keyword evidence="2" id="KW-1185">Reference proteome</keyword>
<organism evidence="1 2">
    <name type="scientific">Porphyromonas gingivicanis</name>
    <dbReference type="NCBI Taxonomy" id="266762"/>
    <lineage>
        <taxon>Bacteria</taxon>
        <taxon>Pseudomonadati</taxon>
        <taxon>Bacteroidota</taxon>
        <taxon>Bacteroidia</taxon>
        <taxon>Bacteroidales</taxon>
        <taxon>Porphyromonadaceae</taxon>
        <taxon>Porphyromonas</taxon>
    </lineage>
</organism>
<accession>A0A0A2G3B5</accession>
<sequence>MYKLKFELEQHTPIIHFQAKDAGATLRASEVKPKLDKFILKEHKEKLPKSVIKESEEDKEKKEDKEVRKSLDYKMRIIAHKIHTEDIDAKSAPMYFGNLKAQKPKLLVTAENVQIIILVKNEVLKDCIKESIVRFFQLHNFGTRQSKGYGSFTVKSDGKKGIRNVYKYSFDVSGDNYKEVMNIINYFYKSLRSGINEYRGKREQKRNILYFKSALHYYVTTVLKEQWDKKSIKEYFFPEKPEEEDTNQKVEDSPKEKYDFRDLLGFSADEAWGQERQVKKNCKKETNEGVEEFSRLKSPIQFKPIRFRNKFTVFFDVFPEYSDWNNFLGSEVCVEAFQVKKDTTDKKSLIPIEKESLTLKVPTDIDLNKVLRHIFLNMDPKQRKLKSTKEGEDIFNGIKAIYEKLHKELHNELKGNER</sequence>